<reference evidence="1" key="2">
    <citation type="submission" date="2012-05" db="EMBL/GenBank/DDBJ databases">
        <title>The Genome Annotation of Fusarium oxysporum II5.</title>
        <authorList>
            <consortium name="The Broad Institute Genomics Platform"/>
            <person name="Ma L.-J."/>
            <person name="Corby-Kistler H."/>
            <person name="Broz K."/>
            <person name="Gale L.R."/>
            <person name="Jonkers W."/>
            <person name="O'Donnell K."/>
            <person name="Ploetz R."/>
            <person name="Steinberg C."/>
            <person name="Schwartz D.C."/>
            <person name="VanEtten H."/>
            <person name="Zhou S."/>
            <person name="Young S.K."/>
            <person name="Zeng Q."/>
            <person name="Gargeya S."/>
            <person name="Fitzgerald M."/>
            <person name="Abouelleil A."/>
            <person name="Alvarado L."/>
            <person name="Chapman S.B."/>
            <person name="Gainer-Dewar J."/>
            <person name="Goldberg J."/>
            <person name="Griggs A."/>
            <person name="Gujja S."/>
            <person name="Hansen M."/>
            <person name="Howarth C."/>
            <person name="Imamovic A."/>
            <person name="Ireland A."/>
            <person name="Larimer J."/>
            <person name="McCowan C."/>
            <person name="Murphy C."/>
            <person name="Pearson M."/>
            <person name="Poon T.W."/>
            <person name="Priest M."/>
            <person name="Roberts A."/>
            <person name="Saif S."/>
            <person name="Shea T."/>
            <person name="Sykes S."/>
            <person name="Wortman J."/>
            <person name="Nusbaum C."/>
            <person name="Birren B."/>
        </authorList>
    </citation>
    <scope>NUCLEOTIDE SEQUENCE</scope>
    <source>
        <strain evidence="1">54006</strain>
    </source>
</reference>
<reference evidence="1" key="1">
    <citation type="submission" date="2011-11" db="EMBL/GenBank/DDBJ databases">
        <title>The Genome Sequence of Fusarium oxysporum II5.</title>
        <authorList>
            <consortium name="The Broad Institute Genome Sequencing Platform"/>
            <person name="Ma L.-J."/>
            <person name="Gale L.R."/>
            <person name="Schwartz D.C."/>
            <person name="Zhou S."/>
            <person name="Corby-Kistler H."/>
            <person name="Young S.K."/>
            <person name="Zeng Q."/>
            <person name="Gargeya S."/>
            <person name="Fitzgerald M."/>
            <person name="Haas B."/>
            <person name="Abouelleil A."/>
            <person name="Alvarado L."/>
            <person name="Arachchi H.M."/>
            <person name="Berlin A."/>
            <person name="Brown A."/>
            <person name="Chapman S.B."/>
            <person name="Chen Z."/>
            <person name="Dunbar C."/>
            <person name="Freedman E."/>
            <person name="Gearin G."/>
            <person name="Goldberg J."/>
            <person name="Griggs A."/>
            <person name="Gujja S."/>
            <person name="Heiman D."/>
            <person name="Howarth C."/>
            <person name="Larson L."/>
            <person name="Lui A."/>
            <person name="MacDonald P.J.P."/>
            <person name="Montmayeur A."/>
            <person name="Murphy C."/>
            <person name="Neiman D."/>
            <person name="Pearson M."/>
            <person name="Priest M."/>
            <person name="Roberts A."/>
            <person name="Saif S."/>
            <person name="Shea T."/>
            <person name="Shenoy N."/>
            <person name="Sisk P."/>
            <person name="Stolte C."/>
            <person name="Sykes S."/>
            <person name="Wortman J."/>
            <person name="Nusbaum C."/>
            <person name="Birren B."/>
        </authorList>
    </citation>
    <scope>NUCLEOTIDE SEQUENCE [LARGE SCALE GENOMIC DNA]</scope>
    <source>
        <strain evidence="1">54006</strain>
    </source>
</reference>
<proteinExistence type="predicted"/>
<dbReference type="RefSeq" id="XP_031066825.1">
    <property type="nucleotide sequence ID" value="XM_031203246.1"/>
</dbReference>
<sequence>MNYFEALADSHMSRSVSQLGRTHFMTVGMAPKDDNAHLSVSSTNISNSDLKGATISNGAINSGPGDMYNGSITIYHYHKHQCPDPAAHLPKQASSQNANCSQRRCRDNRKLVKALLKHRLAPLRRRKRYARRRLRIIVLPTVP</sequence>
<dbReference type="VEuPathDB" id="FungiDB:FOIG_04916"/>
<dbReference type="EMBL" id="JH658277">
    <property type="protein sequence ID" value="EXM04736.1"/>
    <property type="molecule type" value="Genomic_DNA"/>
</dbReference>
<dbReference type="HOGENOM" id="CLU_2004064_0_0_1"/>
<protein>
    <submittedName>
        <fullName evidence="1">Uncharacterized protein</fullName>
    </submittedName>
</protein>
<evidence type="ECO:0000313" key="1">
    <source>
        <dbReference type="EMBL" id="EXM04736.1"/>
    </source>
</evidence>
<dbReference type="Proteomes" id="UP000030685">
    <property type="component" value="Unassembled WGS sequence"/>
</dbReference>
<organism evidence="1">
    <name type="scientific">Fusarium odoratissimum (strain NRRL 54006)</name>
    <dbReference type="NCBI Taxonomy" id="1089451"/>
    <lineage>
        <taxon>Eukaryota</taxon>
        <taxon>Fungi</taxon>
        <taxon>Dikarya</taxon>
        <taxon>Ascomycota</taxon>
        <taxon>Pezizomycotina</taxon>
        <taxon>Sordariomycetes</taxon>
        <taxon>Hypocreomycetidae</taxon>
        <taxon>Hypocreales</taxon>
        <taxon>Nectriaceae</taxon>
        <taxon>Fusarium</taxon>
        <taxon>Fusarium oxysporum species complex</taxon>
        <taxon>Fusarium oxysporum f. sp. cubense (strain race 4)</taxon>
    </lineage>
</organism>
<gene>
    <name evidence="1" type="ORF">FOIG_04916</name>
</gene>
<dbReference type="GeneID" id="42030091"/>
<dbReference type="AlphaFoldDB" id="X0K7X0"/>
<accession>X0K7X0</accession>
<name>X0K7X0_FUSO5</name>